<dbReference type="SUPFAM" id="SSF102400">
    <property type="entry name" value="DNA polymerase III chi subunit"/>
    <property type="match status" value="1"/>
</dbReference>
<dbReference type="PANTHER" id="PTHR38767:SF1">
    <property type="entry name" value="DNA POLYMERASE III SUBUNIT CHI"/>
    <property type="match status" value="1"/>
</dbReference>
<dbReference type="Gene3D" id="3.40.50.10110">
    <property type="entry name" value="DNA polymerase III subunit chi"/>
    <property type="match status" value="1"/>
</dbReference>
<protein>
    <submittedName>
        <fullName evidence="1">DNA polymerase III subunit chi</fullName>
    </submittedName>
</protein>
<dbReference type="Proteomes" id="UP000504844">
    <property type="component" value="Chromosome"/>
</dbReference>
<organism evidence="1 2">
    <name type="scientific">Deefgea piscis</name>
    <dbReference type="NCBI Taxonomy" id="2739061"/>
    <lineage>
        <taxon>Bacteria</taxon>
        <taxon>Pseudomonadati</taxon>
        <taxon>Pseudomonadota</taxon>
        <taxon>Betaproteobacteria</taxon>
        <taxon>Neisseriales</taxon>
        <taxon>Chitinibacteraceae</taxon>
        <taxon>Deefgea</taxon>
    </lineage>
</organism>
<accession>A0A6M8SNB4</accession>
<gene>
    <name evidence="1" type="ORF">HQN60_08125</name>
</gene>
<evidence type="ECO:0000313" key="1">
    <source>
        <dbReference type="EMBL" id="QKJ66673.1"/>
    </source>
</evidence>
<dbReference type="KEGG" id="dee:HQN60_08125"/>
<dbReference type="GO" id="GO:0032298">
    <property type="term" value="P:positive regulation of DNA-templated DNA replication initiation"/>
    <property type="evidence" value="ECO:0007669"/>
    <property type="project" value="TreeGrafter"/>
</dbReference>
<keyword evidence="2" id="KW-1185">Reference proteome</keyword>
<dbReference type="GO" id="GO:0003677">
    <property type="term" value="F:DNA binding"/>
    <property type="evidence" value="ECO:0007669"/>
    <property type="project" value="InterPro"/>
</dbReference>
<dbReference type="Pfam" id="PF04364">
    <property type="entry name" value="DNA_pol3_chi"/>
    <property type="match status" value="1"/>
</dbReference>
<dbReference type="InterPro" id="IPR036768">
    <property type="entry name" value="PolIII_chi_sf"/>
</dbReference>
<sequence length="161" mass="18213">MLFFSTAQNSMTEISFYFNVNNRESALCQLVGKALLQGHRMFILTGSEAATSVLDRLLWEIPPAGFLPHCQADAEFADQTPIIIDHRVELITPRSVLFNWTERVAPRFSEFDRLIEIVDSDEALKAAARSRWAAYKTQGFTPNATDMQELLNRGRTESTAQ</sequence>
<name>A0A6M8SNB4_9NEIS</name>
<dbReference type="GO" id="GO:0003887">
    <property type="term" value="F:DNA-directed DNA polymerase activity"/>
    <property type="evidence" value="ECO:0007669"/>
    <property type="project" value="InterPro"/>
</dbReference>
<dbReference type="EMBL" id="CP054143">
    <property type="protein sequence ID" value="QKJ66673.1"/>
    <property type="molecule type" value="Genomic_DNA"/>
</dbReference>
<dbReference type="InterPro" id="IPR007459">
    <property type="entry name" value="DNA_pol3_chi"/>
</dbReference>
<dbReference type="PANTHER" id="PTHR38767">
    <property type="entry name" value="DNA POLYMERASE III SUBUNIT CHI"/>
    <property type="match status" value="1"/>
</dbReference>
<proteinExistence type="predicted"/>
<dbReference type="RefSeq" id="WP_173533177.1">
    <property type="nucleotide sequence ID" value="NZ_CP054143.1"/>
</dbReference>
<reference evidence="1 2" key="1">
    <citation type="submission" date="2020-05" db="EMBL/GenBank/DDBJ databases">
        <title>Complete genome sequence of Deefgea sp. D17.</title>
        <authorList>
            <person name="Bae J.-W."/>
            <person name="Han J.E."/>
        </authorList>
    </citation>
    <scope>NUCLEOTIDE SEQUENCE [LARGE SCALE GENOMIC DNA]</scope>
    <source>
        <strain evidence="1 2">D17</strain>
    </source>
</reference>
<dbReference type="GO" id="GO:0006260">
    <property type="term" value="P:DNA replication"/>
    <property type="evidence" value="ECO:0007669"/>
    <property type="project" value="InterPro"/>
</dbReference>
<evidence type="ECO:0000313" key="2">
    <source>
        <dbReference type="Proteomes" id="UP000504844"/>
    </source>
</evidence>
<dbReference type="AlphaFoldDB" id="A0A6M8SNB4"/>